<sequence>MTAMTTTTGTTPTPTPTPAGHVGPLATLRQTMTLAWRSLVQIKHNPWELLDLSIQPIMFLLLFTYVFGGAISGSTGDYLQFALPGLLVQNALFYTLSTAIGLNTDITKGVFDRLRSLPIARTAPLSGRIIADTAKQVWAFALLVGFGMVLGFRVETSVVGLLGALALLVVVALAMSWMSVLIGLKASNPEKVQMIAFSTMMPLTFTSSALVPSQTFPGWLEAWSDINPVTHLADAIRGLLIGGDVARATMISLLWAAGFAVLFAPLAIRAFRSRV</sequence>
<evidence type="ECO:0000259" key="8">
    <source>
        <dbReference type="PROSITE" id="PS51012"/>
    </source>
</evidence>
<evidence type="ECO:0000256" key="4">
    <source>
        <dbReference type="ARBA" id="ARBA00023136"/>
    </source>
</evidence>
<keyword evidence="2 6" id="KW-0812">Transmembrane</keyword>
<dbReference type="InterPro" id="IPR000412">
    <property type="entry name" value="ABC_2_transport"/>
</dbReference>
<reference evidence="9 10" key="1">
    <citation type="submission" date="2021-01" db="EMBL/GenBank/DDBJ databases">
        <title>Whole genome shotgun sequence of Planobispora longispora NBRC 13918.</title>
        <authorList>
            <person name="Komaki H."/>
            <person name="Tamura T."/>
        </authorList>
    </citation>
    <scope>NUCLEOTIDE SEQUENCE [LARGE SCALE GENOMIC DNA]</scope>
    <source>
        <strain evidence="9 10">NBRC 13918</strain>
    </source>
</reference>
<feature type="transmembrane region" description="Helical" evidence="6">
    <location>
        <begin position="194"/>
        <end position="211"/>
    </location>
</feature>
<dbReference type="PANTHER" id="PTHR43229">
    <property type="entry name" value="NODULATION PROTEIN J"/>
    <property type="match status" value="1"/>
</dbReference>
<dbReference type="RefSeq" id="WP_239316349.1">
    <property type="nucleotide sequence ID" value="NZ_BOOH01000021.1"/>
</dbReference>
<dbReference type="PROSITE" id="PS51012">
    <property type="entry name" value="ABC_TM2"/>
    <property type="match status" value="1"/>
</dbReference>
<evidence type="ECO:0000256" key="7">
    <source>
        <dbReference type="SAM" id="MobiDB-lite"/>
    </source>
</evidence>
<feature type="transmembrane region" description="Helical" evidence="6">
    <location>
        <begin position="91"/>
        <end position="111"/>
    </location>
</feature>
<evidence type="ECO:0000256" key="6">
    <source>
        <dbReference type="RuleBase" id="RU361157"/>
    </source>
</evidence>
<evidence type="ECO:0000313" key="9">
    <source>
        <dbReference type="EMBL" id="GIH76569.1"/>
    </source>
</evidence>
<dbReference type="GO" id="GO:0046677">
    <property type="term" value="P:response to antibiotic"/>
    <property type="evidence" value="ECO:0007669"/>
    <property type="project" value="UniProtKB-KW"/>
</dbReference>
<evidence type="ECO:0000313" key="10">
    <source>
        <dbReference type="Proteomes" id="UP000616724"/>
    </source>
</evidence>
<keyword evidence="3 6" id="KW-1133">Transmembrane helix</keyword>
<protein>
    <recommendedName>
        <fullName evidence="6">Transport permease protein</fullName>
    </recommendedName>
</protein>
<keyword evidence="6" id="KW-1003">Cell membrane</keyword>
<evidence type="ECO:0000256" key="2">
    <source>
        <dbReference type="ARBA" id="ARBA00022692"/>
    </source>
</evidence>
<keyword evidence="5" id="KW-0046">Antibiotic resistance</keyword>
<dbReference type="InterPro" id="IPR013525">
    <property type="entry name" value="ABC2_TM"/>
</dbReference>
<dbReference type="PANTHER" id="PTHR43229:SF2">
    <property type="entry name" value="NODULATION PROTEIN J"/>
    <property type="match status" value="1"/>
</dbReference>
<comment type="caution">
    <text evidence="9">The sequence shown here is derived from an EMBL/GenBank/DDBJ whole genome shotgun (WGS) entry which is preliminary data.</text>
</comment>
<dbReference type="EMBL" id="BOOH01000021">
    <property type="protein sequence ID" value="GIH76569.1"/>
    <property type="molecule type" value="Genomic_DNA"/>
</dbReference>
<feature type="transmembrane region" description="Helical" evidence="6">
    <location>
        <begin position="160"/>
        <end position="182"/>
    </location>
</feature>
<comment type="subcellular location">
    <subcellularLocation>
        <location evidence="6">Cell membrane</location>
        <topology evidence="6">Multi-pass membrane protein</topology>
    </subcellularLocation>
    <subcellularLocation>
        <location evidence="1">Membrane</location>
        <topology evidence="1">Multi-pass membrane protein</topology>
    </subcellularLocation>
</comment>
<dbReference type="Pfam" id="PF01061">
    <property type="entry name" value="ABC2_membrane"/>
    <property type="match status" value="1"/>
</dbReference>
<accession>A0A8J3RMZ0</accession>
<dbReference type="GO" id="GO:0043190">
    <property type="term" value="C:ATP-binding cassette (ABC) transporter complex"/>
    <property type="evidence" value="ECO:0007669"/>
    <property type="project" value="InterPro"/>
</dbReference>
<feature type="compositionally biased region" description="Low complexity" evidence="7">
    <location>
        <begin position="1"/>
        <end position="12"/>
    </location>
</feature>
<proteinExistence type="inferred from homology"/>
<feature type="transmembrane region" description="Helical" evidence="6">
    <location>
        <begin position="248"/>
        <end position="268"/>
    </location>
</feature>
<dbReference type="InterPro" id="IPR051784">
    <property type="entry name" value="Nod_factor_ABC_transporter"/>
</dbReference>
<dbReference type="PIRSF" id="PIRSF006648">
    <property type="entry name" value="DrrB"/>
    <property type="match status" value="1"/>
</dbReference>
<dbReference type="GO" id="GO:0140359">
    <property type="term" value="F:ABC-type transporter activity"/>
    <property type="evidence" value="ECO:0007669"/>
    <property type="project" value="InterPro"/>
</dbReference>
<name>A0A8J3RMZ0_9ACTN</name>
<dbReference type="InterPro" id="IPR047817">
    <property type="entry name" value="ABC2_TM_bact-type"/>
</dbReference>
<feature type="domain" description="ABC transmembrane type-2" evidence="8">
    <location>
        <begin position="47"/>
        <end position="274"/>
    </location>
</feature>
<evidence type="ECO:0000256" key="5">
    <source>
        <dbReference type="ARBA" id="ARBA00023251"/>
    </source>
</evidence>
<dbReference type="AlphaFoldDB" id="A0A8J3RMZ0"/>
<evidence type="ECO:0000256" key="1">
    <source>
        <dbReference type="ARBA" id="ARBA00004141"/>
    </source>
</evidence>
<dbReference type="Proteomes" id="UP000616724">
    <property type="component" value="Unassembled WGS sequence"/>
</dbReference>
<keyword evidence="10" id="KW-1185">Reference proteome</keyword>
<feature type="region of interest" description="Disordered" evidence="7">
    <location>
        <begin position="1"/>
        <end position="21"/>
    </location>
</feature>
<feature type="transmembrane region" description="Helical" evidence="6">
    <location>
        <begin position="49"/>
        <end position="71"/>
    </location>
</feature>
<gene>
    <name evidence="9" type="ORF">Plo01_29980</name>
</gene>
<organism evidence="9 10">
    <name type="scientific">Planobispora longispora</name>
    <dbReference type="NCBI Taxonomy" id="28887"/>
    <lineage>
        <taxon>Bacteria</taxon>
        <taxon>Bacillati</taxon>
        <taxon>Actinomycetota</taxon>
        <taxon>Actinomycetes</taxon>
        <taxon>Streptosporangiales</taxon>
        <taxon>Streptosporangiaceae</taxon>
        <taxon>Planobispora</taxon>
    </lineage>
</organism>
<feature type="transmembrane region" description="Helical" evidence="6">
    <location>
        <begin position="137"/>
        <end position="154"/>
    </location>
</feature>
<keyword evidence="6" id="KW-0813">Transport</keyword>
<keyword evidence="4 6" id="KW-0472">Membrane</keyword>
<comment type="similarity">
    <text evidence="6">Belongs to the ABC-2 integral membrane protein family.</text>
</comment>
<evidence type="ECO:0000256" key="3">
    <source>
        <dbReference type="ARBA" id="ARBA00022989"/>
    </source>
</evidence>